<evidence type="ECO:0000259" key="2">
    <source>
        <dbReference type="PROSITE" id="PS51832"/>
    </source>
</evidence>
<keyword evidence="1" id="KW-0812">Transmembrane</keyword>
<feature type="domain" description="HD-GYP" evidence="2">
    <location>
        <begin position="426"/>
        <end position="635"/>
    </location>
</feature>
<dbReference type="PROSITE" id="PS51832">
    <property type="entry name" value="HD_GYP"/>
    <property type="match status" value="1"/>
</dbReference>
<feature type="transmembrane region" description="Helical" evidence="1">
    <location>
        <begin position="389"/>
        <end position="414"/>
    </location>
</feature>
<dbReference type="PANTHER" id="PTHR45228:SF5">
    <property type="entry name" value="CYCLIC DI-GMP PHOSPHODIESTERASE VC_1348-RELATED"/>
    <property type="match status" value="1"/>
</dbReference>
<reference evidence="3 4" key="1">
    <citation type="submission" date="2017-12" db="EMBL/GenBank/DDBJ databases">
        <title>Phylogenetic diversity of female urinary microbiome.</title>
        <authorList>
            <person name="Thomas-White K."/>
            <person name="Wolfe A.J."/>
        </authorList>
    </citation>
    <scope>NUCLEOTIDE SEQUENCE [LARGE SCALE GENOMIC DNA]</scope>
    <source>
        <strain evidence="3 4">UMB0112</strain>
    </source>
</reference>
<evidence type="ECO:0000313" key="3">
    <source>
        <dbReference type="EMBL" id="PKZ29182.1"/>
    </source>
</evidence>
<dbReference type="InterPro" id="IPR003607">
    <property type="entry name" value="HD/PDEase_dom"/>
</dbReference>
<dbReference type="Pfam" id="PF05226">
    <property type="entry name" value="CHASE2"/>
    <property type="match status" value="1"/>
</dbReference>
<dbReference type="InterPro" id="IPR037522">
    <property type="entry name" value="HD_GYP_dom"/>
</dbReference>
<dbReference type="PANTHER" id="PTHR45228">
    <property type="entry name" value="CYCLIC DI-GMP PHOSPHODIESTERASE TM_0186-RELATED"/>
    <property type="match status" value="1"/>
</dbReference>
<dbReference type="SMART" id="SM00471">
    <property type="entry name" value="HDc"/>
    <property type="match status" value="1"/>
</dbReference>
<gene>
    <name evidence="3" type="ORF">CYJ41_04915</name>
</gene>
<dbReference type="Gene3D" id="1.10.3210.10">
    <property type="entry name" value="Hypothetical protein af1432"/>
    <property type="match status" value="1"/>
</dbReference>
<keyword evidence="1" id="KW-1133">Transmembrane helix</keyword>
<dbReference type="Proteomes" id="UP000234639">
    <property type="component" value="Unassembled WGS sequence"/>
</dbReference>
<dbReference type="AlphaFoldDB" id="A0A2I1N9Y6"/>
<sequence>MKKIFIFFIFFSIICGFFTRNSSFLPLLDYQIYDLIKPKLNSDKSNSVVVVEIDEKSLEIFGQWPWSRILVAKLAQEILLSKPAAFGMDVIFSEKDRTSLDEIKNFYKDSLNLDLNTSKIPAPLLDNDKILATSLEAGNSVLAVFASNIPRNKTCSKLTTIKSNSTFENIDKIDDLICSYEPLNALARANGFINARAFSDGVLRYTNLFFYYKNSLIPSFSVAMLMQVDPNLTLLKDEKNRGLKVKFLEKEVKLNDEAKALNEIYPKNKFKTFSASDVLLDRVDKSEFSGKFVLFGATALGLNDHFVSSGGKIRSGIFYHASLIENFLTNSLVSQPNFYKDLNFYLSVLVLVLLAFVIVRYGYLPSFFVFVLLTVIAFVSAEIKLKSGVYISIGYIVIPVFIIFLFFTLSMTFYSFWEKRSFLKELEEAHSSAIDSMITVVEGKDRETGGHILRTREYVRVLAQYLRKKGIYNFSPTFIKVLCQAVPLHDIGKVAIPDNILNKNGSLDEKEWEIMKKHVIYGKEIIQKAKMRSSGKNLFLNAATNIAYTHHEKWDGSGYPQGLKGDEIPIEGRLMAIADVYDALTSKRAYKEKFSYEKAENMIISESGTHFDPILIKAFIDLKSEFRKIAQKYED</sequence>
<evidence type="ECO:0000256" key="1">
    <source>
        <dbReference type="SAM" id="Phobius"/>
    </source>
</evidence>
<comment type="caution">
    <text evidence="3">The sequence shown here is derived from an EMBL/GenBank/DDBJ whole genome shotgun (WGS) entry which is preliminary data.</text>
</comment>
<dbReference type="InterPro" id="IPR007890">
    <property type="entry name" value="CHASE2"/>
</dbReference>
<organism evidence="3 4">
    <name type="scientific">Campylobacter ureolyticus</name>
    <dbReference type="NCBI Taxonomy" id="827"/>
    <lineage>
        <taxon>Bacteria</taxon>
        <taxon>Pseudomonadati</taxon>
        <taxon>Campylobacterota</taxon>
        <taxon>Epsilonproteobacteria</taxon>
        <taxon>Campylobacterales</taxon>
        <taxon>Campylobacteraceae</taxon>
        <taxon>Campylobacter</taxon>
    </lineage>
</organism>
<feature type="transmembrane region" description="Helical" evidence="1">
    <location>
        <begin position="342"/>
        <end position="359"/>
    </location>
</feature>
<keyword evidence="1" id="KW-0472">Membrane</keyword>
<feature type="transmembrane region" description="Helical" evidence="1">
    <location>
        <begin position="366"/>
        <end position="383"/>
    </location>
</feature>
<protein>
    <recommendedName>
        <fullName evidence="2">HD-GYP domain-containing protein</fullName>
    </recommendedName>
</protein>
<dbReference type="InterPro" id="IPR052020">
    <property type="entry name" value="Cyclic_di-GMP/3'3'-cGAMP_PDE"/>
</dbReference>
<dbReference type="SMART" id="SM01080">
    <property type="entry name" value="CHASE2"/>
    <property type="match status" value="1"/>
</dbReference>
<name>A0A2I1N9Y6_9BACT</name>
<dbReference type="RefSeq" id="WP_101637237.1">
    <property type="nucleotide sequence ID" value="NZ_PKHU01000004.1"/>
</dbReference>
<evidence type="ECO:0000313" key="4">
    <source>
        <dbReference type="Proteomes" id="UP000234639"/>
    </source>
</evidence>
<dbReference type="CDD" id="cd00077">
    <property type="entry name" value="HDc"/>
    <property type="match status" value="1"/>
</dbReference>
<dbReference type="SUPFAM" id="SSF109604">
    <property type="entry name" value="HD-domain/PDEase-like"/>
    <property type="match status" value="1"/>
</dbReference>
<accession>A0A2I1N9Y6</accession>
<proteinExistence type="predicted"/>
<dbReference type="EMBL" id="PKHU01000004">
    <property type="protein sequence ID" value="PKZ29182.1"/>
    <property type="molecule type" value="Genomic_DNA"/>
</dbReference>
<dbReference type="Pfam" id="PF13487">
    <property type="entry name" value="HD_5"/>
    <property type="match status" value="1"/>
</dbReference>